<dbReference type="PANTHER" id="PTHR24567:SF26">
    <property type="entry name" value="REGULATORY PROTEIN YEIL"/>
    <property type="match status" value="1"/>
</dbReference>
<comment type="caution">
    <text evidence="3">The sequence shown here is derived from an EMBL/GenBank/DDBJ whole genome shotgun (WGS) entry which is preliminary data.</text>
</comment>
<evidence type="ECO:0000259" key="2">
    <source>
        <dbReference type="PROSITE" id="PS50042"/>
    </source>
</evidence>
<dbReference type="InterPro" id="IPR050397">
    <property type="entry name" value="Env_Response_Regulators"/>
</dbReference>
<dbReference type="GO" id="GO:0005829">
    <property type="term" value="C:cytosol"/>
    <property type="evidence" value="ECO:0007669"/>
    <property type="project" value="TreeGrafter"/>
</dbReference>
<dbReference type="Gene3D" id="2.60.120.10">
    <property type="entry name" value="Jelly Rolls"/>
    <property type="match status" value="2"/>
</dbReference>
<dbReference type="EMBL" id="LUCM01007338">
    <property type="protein sequence ID" value="KAA0190133.1"/>
    <property type="molecule type" value="Genomic_DNA"/>
</dbReference>
<gene>
    <name evidence="3" type="ORF">FBUS_10178</name>
</gene>
<dbReference type="PANTHER" id="PTHR24567">
    <property type="entry name" value="CRP FAMILY TRANSCRIPTIONAL REGULATORY PROTEIN"/>
    <property type="match status" value="1"/>
</dbReference>
<dbReference type="PROSITE" id="PS50042">
    <property type="entry name" value="CNMP_BINDING_3"/>
    <property type="match status" value="2"/>
</dbReference>
<sequence>MSLFLIFRHVKNGGLFHFTKFDLFYCSVVQKSRPAHASPRFRKRDKLRYYASRFGRRFSEVTEKLSKIKSQEDRRLLIVAFVKRILNIPDELKATTLDRYRLPESFFEPDEEEDSTFPEDLKLMISSIRVFGHLEKSLFIDFCKFIQTVHLKQNEFLFRVGDIDEHLYVVNSGKIQVYIIEQVSSQFLDFLDGSHSIINEVGKGGSIDSFFSVLRVLTNNPSTHSSMEAVALEQSVVLKLPTRSFLDICKPQTPALMRILQMIIVRLQRLTITAVQHHLGLYSELLQQVCSFPVPFYLFAIQYSISIPSESIKPRSLKSQEVLAMLSAAKLADVSSEIDTSPQASDLYSSPSFEPEARLADSKREGNLDPIIDEFQNKFSPKVEPPVANVCDSLELGEAPSRDMKEKAPLISSGPLTPTKDFEAQYDSTRVREPDPFTLLSLQNETTSRVELSVPLSSRRLSFSREANVKLMEAIQEDIAHLLNLPNPHLLKDHVTLVSAPSGTVLSEECEMPREIYFVVSGEIHAIQSSNSLGSPIEPSTLLVCPPGELVGLLGLVTGEANVFSLKAATNSIVAVVSRDSFFALVRLHPCVLLSAIRLLASRVSPLLHQLDFAIQWIAIDAGKALYK</sequence>
<feature type="region of interest" description="Disordered" evidence="1">
    <location>
        <begin position="402"/>
        <end position="421"/>
    </location>
</feature>
<evidence type="ECO:0000313" key="3">
    <source>
        <dbReference type="EMBL" id="KAA0190133.1"/>
    </source>
</evidence>
<dbReference type="InterPro" id="IPR014710">
    <property type="entry name" value="RmlC-like_jellyroll"/>
</dbReference>
<dbReference type="InterPro" id="IPR018490">
    <property type="entry name" value="cNMP-bd_dom_sf"/>
</dbReference>
<reference evidence="3" key="1">
    <citation type="submission" date="2019-05" db="EMBL/GenBank/DDBJ databases">
        <title>Annotation for the trematode Fasciolopsis buski.</title>
        <authorList>
            <person name="Choi Y.-J."/>
        </authorList>
    </citation>
    <scope>NUCLEOTIDE SEQUENCE</scope>
    <source>
        <strain evidence="3">HT</strain>
        <tissue evidence="3">Whole worm</tissue>
    </source>
</reference>
<dbReference type="GO" id="GO:0003700">
    <property type="term" value="F:DNA-binding transcription factor activity"/>
    <property type="evidence" value="ECO:0007669"/>
    <property type="project" value="TreeGrafter"/>
</dbReference>
<dbReference type="Proteomes" id="UP000728185">
    <property type="component" value="Unassembled WGS sequence"/>
</dbReference>
<dbReference type="SMART" id="SM00100">
    <property type="entry name" value="cNMP"/>
    <property type="match status" value="2"/>
</dbReference>
<dbReference type="Pfam" id="PF00027">
    <property type="entry name" value="cNMP_binding"/>
    <property type="match status" value="2"/>
</dbReference>
<name>A0A8E0RQ03_9TREM</name>
<dbReference type="InterPro" id="IPR000595">
    <property type="entry name" value="cNMP-bd_dom"/>
</dbReference>
<dbReference type="OrthoDB" id="421051at2759"/>
<protein>
    <submittedName>
        <fullName evidence="3">Patatin phospholipase domain-containing protein 7</fullName>
    </submittedName>
</protein>
<dbReference type="AlphaFoldDB" id="A0A8E0RQ03"/>
<proteinExistence type="predicted"/>
<keyword evidence="4" id="KW-1185">Reference proteome</keyword>
<evidence type="ECO:0000256" key="1">
    <source>
        <dbReference type="SAM" id="MobiDB-lite"/>
    </source>
</evidence>
<feature type="region of interest" description="Disordered" evidence="1">
    <location>
        <begin position="341"/>
        <end position="361"/>
    </location>
</feature>
<feature type="domain" description="Cyclic nucleotide-binding" evidence="2">
    <location>
        <begin position="130"/>
        <end position="266"/>
    </location>
</feature>
<dbReference type="CDD" id="cd00038">
    <property type="entry name" value="CAP_ED"/>
    <property type="match status" value="2"/>
</dbReference>
<feature type="compositionally biased region" description="Polar residues" evidence="1">
    <location>
        <begin position="341"/>
        <end position="352"/>
    </location>
</feature>
<organism evidence="3 4">
    <name type="scientific">Fasciolopsis buskii</name>
    <dbReference type="NCBI Taxonomy" id="27845"/>
    <lineage>
        <taxon>Eukaryota</taxon>
        <taxon>Metazoa</taxon>
        <taxon>Spiralia</taxon>
        <taxon>Lophotrochozoa</taxon>
        <taxon>Platyhelminthes</taxon>
        <taxon>Trematoda</taxon>
        <taxon>Digenea</taxon>
        <taxon>Plagiorchiida</taxon>
        <taxon>Echinostomata</taxon>
        <taxon>Echinostomatoidea</taxon>
        <taxon>Fasciolidae</taxon>
        <taxon>Fasciolopsis</taxon>
    </lineage>
</organism>
<evidence type="ECO:0000313" key="4">
    <source>
        <dbReference type="Proteomes" id="UP000728185"/>
    </source>
</evidence>
<dbReference type="SUPFAM" id="SSF51206">
    <property type="entry name" value="cAMP-binding domain-like"/>
    <property type="match status" value="2"/>
</dbReference>
<feature type="domain" description="Cyclic nucleotide-binding" evidence="2">
    <location>
        <begin position="491"/>
        <end position="586"/>
    </location>
</feature>
<accession>A0A8E0RQ03</accession>